<dbReference type="InterPro" id="IPR005358">
    <property type="entry name" value="Puta_zinc/iron-chelating_dom"/>
</dbReference>
<dbReference type="RefSeq" id="WP_230742460.1">
    <property type="nucleotide sequence ID" value="NZ_PGCK01000009.1"/>
</dbReference>
<dbReference type="PANTHER" id="PTHR35866">
    <property type="entry name" value="PUTATIVE-RELATED"/>
    <property type="match status" value="1"/>
</dbReference>
<evidence type="ECO:0000313" key="2">
    <source>
        <dbReference type="Proteomes" id="UP001320159"/>
    </source>
</evidence>
<comment type="caution">
    <text evidence="1">The sequence shown here is derived from an EMBL/GenBank/DDBJ whole genome shotgun (WGS) entry which is preliminary data.</text>
</comment>
<organism evidence="1 2">
    <name type="scientific">Methanooceanicella nereidis</name>
    <dbReference type="NCBI Taxonomy" id="2052831"/>
    <lineage>
        <taxon>Archaea</taxon>
        <taxon>Methanobacteriati</taxon>
        <taxon>Methanobacteriota</taxon>
        <taxon>Stenosarchaea group</taxon>
        <taxon>Methanomicrobia</taxon>
        <taxon>Methanocellales</taxon>
        <taxon>Methanocellaceae</taxon>
        <taxon>Methanooceanicella</taxon>
    </lineage>
</organism>
<dbReference type="Pfam" id="PF03692">
    <property type="entry name" value="CxxCxxCC"/>
    <property type="match status" value="1"/>
</dbReference>
<accession>A0AAP2W7U9</accession>
<sequence>MENETFTCSKCGSCCAQRLVLLNTADIYRIADHFGLPVDKFMEKYGVIRTITAENKSPRLYLKIIEDKCHFYSDGPGCTIHEVKPLICRLFPGLKPRQTAGDIKSYINKHKIDSRIGSCGIFSLPDSLTIDVDKEALITTAIYDSIEKIYFRDMNRQDLEFVHGLLRMAERDDLRGVVEEYIFNSSRENGLAFEQVMFEIQALCQVHDWSRTPVRIEHEGISIGDGIILVHVSTEDAEKIFSMSSKGEIQVVFSQANASVADEECIFLSVAIKTSGDEGLMLAFPMLKSDLRELSFDGTARLGFFPIDNSMEQICAVNIRIDTTILD</sequence>
<proteinExistence type="predicted"/>
<protein>
    <submittedName>
        <fullName evidence="1">Uncharacterized protein</fullName>
    </submittedName>
</protein>
<dbReference type="PANTHER" id="PTHR35866:SF1">
    <property type="entry name" value="YKGJ FAMILY CYSTEINE CLUSTER PROTEIN"/>
    <property type="match status" value="1"/>
</dbReference>
<keyword evidence="2" id="KW-1185">Reference proteome</keyword>
<dbReference type="AlphaFoldDB" id="A0AAP2W7U9"/>
<name>A0AAP2W7U9_9EURY</name>
<reference evidence="1 2" key="1">
    <citation type="submission" date="2017-11" db="EMBL/GenBank/DDBJ databases">
        <title>Isolation and Characterization of Family Methanocellaceae Species from Potential Methane Hydrate Area Offshore Southwestern Taiwan.</title>
        <authorList>
            <person name="Zhang W.-L."/>
            <person name="Chen W.-C."/>
            <person name="Lai M.-C."/>
            <person name="Chen S.-C."/>
        </authorList>
    </citation>
    <scope>NUCLEOTIDE SEQUENCE [LARGE SCALE GENOMIC DNA]</scope>
    <source>
        <strain evidence="1 2">CWC-04</strain>
    </source>
</reference>
<gene>
    <name evidence="1" type="ORF">CUJ83_11400</name>
</gene>
<dbReference type="Proteomes" id="UP001320159">
    <property type="component" value="Unassembled WGS sequence"/>
</dbReference>
<dbReference type="EMBL" id="PGCK01000009">
    <property type="protein sequence ID" value="MCD1295604.1"/>
    <property type="molecule type" value="Genomic_DNA"/>
</dbReference>
<evidence type="ECO:0000313" key="1">
    <source>
        <dbReference type="EMBL" id="MCD1295604.1"/>
    </source>
</evidence>